<protein>
    <submittedName>
        <fullName evidence="2">Uncharacterized protein</fullName>
    </submittedName>
</protein>
<feature type="compositionally biased region" description="Low complexity" evidence="1">
    <location>
        <begin position="134"/>
        <end position="145"/>
    </location>
</feature>
<feature type="compositionally biased region" description="Polar residues" evidence="1">
    <location>
        <begin position="426"/>
        <end position="437"/>
    </location>
</feature>
<name>A0AAN6H333_9PEZI</name>
<feature type="compositionally biased region" description="Basic and acidic residues" evidence="1">
    <location>
        <begin position="1"/>
        <end position="26"/>
    </location>
</feature>
<feature type="region of interest" description="Disordered" evidence="1">
    <location>
        <begin position="60"/>
        <end position="79"/>
    </location>
</feature>
<feature type="region of interest" description="Disordered" evidence="1">
    <location>
        <begin position="426"/>
        <end position="499"/>
    </location>
</feature>
<evidence type="ECO:0000313" key="3">
    <source>
        <dbReference type="Proteomes" id="UP001175353"/>
    </source>
</evidence>
<gene>
    <name evidence="2" type="ORF">LTR91_022950</name>
</gene>
<evidence type="ECO:0000256" key="1">
    <source>
        <dbReference type="SAM" id="MobiDB-lite"/>
    </source>
</evidence>
<feature type="region of interest" description="Disordered" evidence="1">
    <location>
        <begin position="1"/>
        <end position="44"/>
    </location>
</feature>
<dbReference type="EMBL" id="JAUJLE010000477">
    <property type="protein sequence ID" value="KAK0955224.1"/>
    <property type="molecule type" value="Genomic_DNA"/>
</dbReference>
<feature type="region of interest" description="Disordered" evidence="1">
    <location>
        <begin position="111"/>
        <end position="150"/>
    </location>
</feature>
<dbReference type="AlphaFoldDB" id="A0AAN6H333"/>
<proteinExistence type="predicted"/>
<evidence type="ECO:0000313" key="2">
    <source>
        <dbReference type="EMBL" id="KAK0955224.1"/>
    </source>
</evidence>
<reference evidence="2" key="1">
    <citation type="submission" date="2023-06" db="EMBL/GenBank/DDBJ databases">
        <title>Black Yeasts Isolated from many extreme environments.</title>
        <authorList>
            <person name="Coleine C."/>
            <person name="Stajich J.E."/>
            <person name="Selbmann L."/>
        </authorList>
    </citation>
    <scope>NUCLEOTIDE SEQUENCE</scope>
    <source>
        <strain evidence="2">CCFEE 5200</strain>
    </source>
</reference>
<comment type="caution">
    <text evidence="2">The sequence shown here is derived from an EMBL/GenBank/DDBJ whole genome shotgun (WGS) entry which is preliminary data.</text>
</comment>
<accession>A0AAN6H333</accession>
<organism evidence="2 3">
    <name type="scientific">Friedmanniomyces endolithicus</name>
    <dbReference type="NCBI Taxonomy" id="329885"/>
    <lineage>
        <taxon>Eukaryota</taxon>
        <taxon>Fungi</taxon>
        <taxon>Dikarya</taxon>
        <taxon>Ascomycota</taxon>
        <taxon>Pezizomycotina</taxon>
        <taxon>Dothideomycetes</taxon>
        <taxon>Dothideomycetidae</taxon>
        <taxon>Mycosphaerellales</taxon>
        <taxon>Teratosphaeriaceae</taxon>
        <taxon>Friedmanniomyces</taxon>
    </lineage>
</organism>
<sequence length="499" mass="55390">MLLRKENCQRKRQRDQSASKEDESRLRAKRQKRSADDYPPDVWDNLSKITLTRKALREFDRRTREKRHPHTARVQETAGRILRSNPRRLERFARNGGPDLSKLRGYAALPSTEAAMSQSNPRTSKRQRDSGLAGSSFTGKTGTTGPYDPQFEQLLIDHGVYPDGYEDSNGDAPEPENIQAIRERLARSRSSLSPSHFDEVAFKQFQRTNRGASSEQNVMMNVFPTIRGNTGTKFYNEGNMLFKNLVQFAPSITDAKPDGYDGARPAEIDLAVRRTLNGYIIPSTSEHLPAAPNNLTEVKGPSGRSDVLRRQAMYAGGVGARGMFELQNYGNETPVYDGNAYTIVPTYHSGEGSLRVYATHPRQSAAGQTEYHMTQLRSYAMTDTSESFRQGAAALRNSRDLSREQRDHFIASANAAARRLPPVATFSSATASGSPVSFRTGGASFESNTSTEEFVPEGEEPYKRQRKRSAATSSVSGGVQSRGRELRQRRSPTGSSSTS</sequence>
<keyword evidence="3" id="KW-1185">Reference proteome</keyword>
<dbReference type="Proteomes" id="UP001175353">
    <property type="component" value="Unassembled WGS sequence"/>
</dbReference>